<dbReference type="PANTHER" id="PTHR43694:SF1">
    <property type="entry name" value="RIBONUCLEASE J"/>
    <property type="match status" value="1"/>
</dbReference>
<dbReference type="InterPro" id="IPR036866">
    <property type="entry name" value="RibonucZ/Hydroxyglut_hydro"/>
</dbReference>
<dbReference type="GO" id="GO:0004521">
    <property type="term" value="F:RNA endonuclease activity"/>
    <property type="evidence" value="ECO:0007669"/>
    <property type="project" value="UniProtKB-UniRule"/>
</dbReference>
<keyword evidence="5 10" id="KW-0255">Endonuclease</keyword>
<feature type="binding site" evidence="13">
    <location>
        <position position="163"/>
    </location>
    <ligand>
        <name>Zn(2+)</name>
        <dbReference type="ChEBI" id="CHEBI:29105"/>
        <label>1</label>
        <note>catalytic</note>
    </ligand>
</feature>
<keyword evidence="9 10" id="KW-0694">RNA-binding</keyword>
<feature type="binding site" evidence="13">
    <location>
        <position position="73"/>
    </location>
    <ligand>
        <name>Zn(2+)</name>
        <dbReference type="ChEBI" id="CHEBI:29105"/>
        <label>1</label>
        <note>catalytic</note>
    </ligand>
</feature>
<feature type="binding site" evidence="13">
    <location>
        <position position="75"/>
    </location>
    <ligand>
        <name>Zn(2+)</name>
        <dbReference type="ChEBI" id="CHEBI:29105"/>
        <label>1</label>
        <note>catalytic</note>
    </ligand>
</feature>
<comment type="caution">
    <text evidence="15">The sequence shown here is derived from an EMBL/GenBank/DDBJ whole genome shotgun (WGS) entry which is preliminary data.</text>
</comment>
<dbReference type="GO" id="GO:0003723">
    <property type="term" value="F:RNA binding"/>
    <property type="evidence" value="ECO:0007669"/>
    <property type="project" value="UniProtKB-UniRule"/>
</dbReference>
<dbReference type="GO" id="GO:0005737">
    <property type="term" value="C:cytoplasm"/>
    <property type="evidence" value="ECO:0007669"/>
    <property type="project" value="UniProtKB-SubCell"/>
</dbReference>
<comment type="cofactor">
    <cofactor evidence="13">
        <name>Zn(2+)</name>
        <dbReference type="ChEBI" id="CHEBI:29105"/>
    </cofactor>
    <text evidence="13">Binds 2 Zn(2+) ions per subunit. It is not clear if Zn(2+) or Mg(2+) is physiologically important.</text>
</comment>
<feature type="binding site" evidence="13">
    <location>
        <position position="443"/>
    </location>
    <ligand>
        <name>Ca(2+)</name>
        <dbReference type="ChEBI" id="CHEBI:29108"/>
    </ligand>
</feature>
<feature type="binding site" evidence="13">
    <location>
        <position position="77"/>
    </location>
    <ligand>
        <name>Zn(2+)</name>
        <dbReference type="ChEBI" id="CHEBI:29105"/>
        <label>1</label>
        <note>catalytic</note>
    </ligand>
</feature>
<dbReference type="SMART" id="SM00849">
    <property type="entry name" value="Lactamase_B"/>
    <property type="match status" value="1"/>
</dbReference>
<evidence type="ECO:0000256" key="10">
    <source>
        <dbReference type="HAMAP-Rule" id="MF_01491"/>
    </source>
</evidence>
<evidence type="ECO:0000256" key="4">
    <source>
        <dbReference type="ARBA" id="ARBA00022723"/>
    </source>
</evidence>
<evidence type="ECO:0000256" key="8">
    <source>
        <dbReference type="ARBA" id="ARBA00022839"/>
    </source>
</evidence>
<keyword evidence="3 10" id="KW-0540">Nuclease</keyword>
<dbReference type="InterPro" id="IPR041636">
    <property type="entry name" value="RNase_J_C"/>
</dbReference>
<feature type="binding site" evidence="13">
    <location>
        <position position="390"/>
    </location>
    <ligand>
        <name>Zn(2+)</name>
        <dbReference type="ChEBI" id="CHEBI:29105"/>
        <label>2</label>
        <note>catalytic</note>
    </ligand>
</feature>
<dbReference type="Pfam" id="PF00753">
    <property type="entry name" value="Lactamase_B"/>
    <property type="match status" value="1"/>
</dbReference>
<dbReference type="PIRSF" id="PIRSF004803">
    <property type="entry name" value="RnjA"/>
    <property type="match status" value="1"/>
</dbReference>
<dbReference type="Gene3D" id="3.10.20.580">
    <property type="match status" value="1"/>
</dbReference>
<dbReference type="GO" id="GO:0004534">
    <property type="term" value="F:5'-3' RNA exonuclease activity"/>
    <property type="evidence" value="ECO:0007669"/>
    <property type="project" value="UniProtKB-UniRule"/>
</dbReference>
<keyword evidence="10" id="KW-0698">rRNA processing</keyword>
<feature type="binding site" evidence="13">
    <location>
        <position position="141"/>
    </location>
    <ligand>
        <name>Zn(2+)</name>
        <dbReference type="ChEBI" id="CHEBI:29105"/>
        <label>1</label>
        <note>catalytic</note>
    </ligand>
</feature>
<dbReference type="InterPro" id="IPR004613">
    <property type="entry name" value="RNase_J"/>
</dbReference>
<dbReference type="CDD" id="cd07714">
    <property type="entry name" value="RNaseJ_MBL-fold"/>
    <property type="match status" value="1"/>
</dbReference>
<evidence type="ECO:0000256" key="12">
    <source>
        <dbReference type="PIRSR" id="PIRSR004803-2"/>
    </source>
</evidence>
<feature type="domain" description="Metallo-beta-lactamase" evidence="14">
    <location>
        <begin position="20"/>
        <end position="215"/>
    </location>
</feature>
<dbReference type="InterPro" id="IPR055132">
    <property type="entry name" value="RNase_J_b_CASP"/>
</dbReference>
<evidence type="ECO:0000256" key="2">
    <source>
        <dbReference type="ARBA" id="ARBA00022490"/>
    </source>
</evidence>
<feature type="active site" description="Proton acceptor" evidence="11">
    <location>
        <position position="368"/>
    </location>
</feature>
<keyword evidence="6 10" id="KW-0378">Hydrolase</keyword>
<feature type="binding site" evidence="10 12">
    <location>
        <begin position="364"/>
        <end position="368"/>
    </location>
    <ligand>
        <name>substrate</name>
    </ligand>
</feature>
<dbReference type="Pfam" id="PF22505">
    <property type="entry name" value="RNase_J_b_CASP"/>
    <property type="match status" value="1"/>
</dbReference>
<dbReference type="InterPro" id="IPR030854">
    <property type="entry name" value="RNase_J_bac"/>
</dbReference>
<evidence type="ECO:0000256" key="3">
    <source>
        <dbReference type="ARBA" id="ARBA00022722"/>
    </source>
</evidence>
<dbReference type="Pfam" id="PF17770">
    <property type="entry name" value="RNase_J_C"/>
    <property type="match status" value="1"/>
</dbReference>
<dbReference type="EC" id="3.1.-.-" evidence="10"/>
<keyword evidence="4 13" id="KW-0479">Metal-binding</keyword>
<sequence length="552" mass="60879">MSKSKKKLRIIPLGGLGEIGKNITVFEYGEDIVIVDCGIAFPEDEMMGIDLVLPDITYLKNKRDKIKGIVLTHGHEDHIGALPYALRDINVPVFGTKLTLGLLKNKLEEHRMLGDTNLQTVQLGETIELGVFKVEFIRSSHSIADAAALAIHTPVGIIVHTGDFKIDYTPIEGAPINLARFAELGKKGVLLLMADSTNAEREGYTMSERKVGESFERIFANVPGRAIVATFASNIHRVQQILNVAIRTNRKVALSGRSMINVVNVALELGYLNAPEDIFIDIKDINRYPSERLMIITTGSQGEAMAALSRMAASTHRQVEIVPGDLVVISATPIPGNEKMVSNNVNMLLQKGANVIYESLEDIHVSGHACQEELKLIHRLVQPKFFMPVHGEYKHLRHHALLAQELGMASEDIFIMNIGNVLELDASNAKIAGKVPSGKVFVDGLGVGDVGNIVLRDRKHLAQDGMVIIMITIDKDTGAVITTPDIISRGFIYVRESEELMSEMKNIVKNALSECQGKDWSTIKNNVKKSMSEYLYAKTKRKPMILPIIIEI</sequence>
<feature type="binding site" evidence="13">
    <location>
        <position position="48"/>
    </location>
    <ligand>
        <name>Ca(2+)</name>
        <dbReference type="ChEBI" id="CHEBI:29108"/>
    </ligand>
</feature>
<protein>
    <recommendedName>
        <fullName evidence="10">Ribonuclease J</fullName>
        <shortName evidence="10">RNase J</shortName>
        <ecNumber evidence="10">3.1.-.-</ecNumber>
    </recommendedName>
</protein>
<dbReference type="Gene3D" id="3.60.15.10">
    <property type="entry name" value="Ribonuclease Z/Hydroxyacylglutathione hydrolase-like"/>
    <property type="match status" value="1"/>
</dbReference>
<feature type="active site" description="Proton donor" evidence="11">
    <location>
        <position position="195"/>
    </location>
</feature>
<accession>A0A841L288</accession>
<comment type="similarity">
    <text evidence="10">Belongs to the metallo-beta-lactamase superfamily. RNA-metabolizing metallo-beta-lactamase-like family. Bacterial RNase J subfamily.</text>
</comment>
<feature type="binding site" evidence="12">
    <location>
        <begin position="232"/>
        <end position="234"/>
    </location>
    <ligand>
        <name>substrate</name>
    </ligand>
</feature>
<feature type="binding site" evidence="13">
    <location>
        <position position="78"/>
    </location>
    <ligand>
        <name>Zn(2+)</name>
        <dbReference type="ChEBI" id="CHEBI:29105"/>
        <label>2</label>
        <note>catalytic</note>
    </ligand>
</feature>
<evidence type="ECO:0000313" key="15">
    <source>
        <dbReference type="EMBL" id="MBB6218290.1"/>
    </source>
</evidence>
<evidence type="ECO:0000256" key="11">
    <source>
        <dbReference type="PIRSR" id="PIRSR004803-1"/>
    </source>
</evidence>
<dbReference type="Pfam" id="PF07521">
    <property type="entry name" value="RMMBL"/>
    <property type="match status" value="1"/>
</dbReference>
<dbReference type="GO" id="GO:0006364">
    <property type="term" value="P:rRNA processing"/>
    <property type="evidence" value="ECO:0007669"/>
    <property type="project" value="UniProtKB-UniRule"/>
</dbReference>
<evidence type="ECO:0000256" key="9">
    <source>
        <dbReference type="ARBA" id="ARBA00022884"/>
    </source>
</evidence>
<dbReference type="Proteomes" id="UP000579281">
    <property type="component" value="Unassembled WGS sequence"/>
</dbReference>
<dbReference type="Gene3D" id="3.40.50.10710">
    <property type="entry name" value="Metallo-hydrolase/oxidoreductase"/>
    <property type="match status" value="1"/>
</dbReference>
<feature type="binding site" evidence="13">
    <location>
        <position position="50"/>
    </location>
    <ligand>
        <name>Ca(2+)</name>
        <dbReference type="ChEBI" id="CHEBI:29108"/>
    </ligand>
</feature>
<keyword evidence="2 10" id="KW-0963">Cytoplasm</keyword>
<evidence type="ECO:0000256" key="13">
    <source>
        <dbReference type="PIRSR" id="PIRSR004803-3"/>
    </source>
</evidence>
<evidence type="ECO:0000313" key="16">
    <source>
        <dbReference type="Proteomes" id="UP000579281"/>
    </source>
</evidence>
<comment type="subcellular location">
    <subcellularLocation>
        <location evidence="1 10">Cytoplasm</location>
    </subcellularLocation>
</comment>
<dbReference type="PANTHER" id="PTHR43694">
    <property type="entry name" value="RIBONUCLEASE J"/>
    <property type="match status" value="1"/>
</dbReference>
<organism evidence="15 16">
    <name type="scientific">Anaerosolibacter carboniphilus</name>
    <dbReference type="NCBI Taxonomy" id="1417629"/>
    <lineage>
        <taxon>Bacteria</taxon>
        <taxon>Bacillati</taxon>
        <taxon>Bacillota</taxon>
        <taxon>Clostridia</taxon>
        <taxon>Peptostreptococcales</taxon>
        <taxon>Thermotaleaceae</taxon>
        <taxon>Anaerosolibacter</taxon>
    </lineage>
</organism>
<reference evidence="15 16" key="1">
    <citation type="submission" date="2020-08" db="EMBL/GenBank/DDBJ databases">
        <title>Genomic Encyclopedia of Type Strains, Phase IV (KMG-IV): sequencing the most valuable type-strain genomes for metagenomic binning, comparative biology and taxonomic classification.</title>
        <authorList>
            <person name="Goeker M."/>
        </authorList>
    </citation>
    <scope>NUCLEOTIDE SEQUENCE [LARGE SCALE GENOMIC DNA]</scope>
    <source>
        <strain evidence="15 16">DSM 103526</strain>
    </source>
</reference>
<evidence type="ECO:0000256" key="5">
    <source>
        <dbReference type="ARBA" id="ARBA00022759"/>
    </source>
</evidence>
<gene>
    <name evidence="10" type="primary">rnj</name>
    <name evidence="15" type="ORF">HNQ80_004454</name>
</gene>
<comment type="subunit">
    <text evidence="10">Homodimer, may be a subunit of the RNA degradosome.</text>
</comment>
<evidence type="ECO:0000256" key="1">
    <source>
        <dbReference type="ARBA" id="ARBA00004496"/>
    </source>
</evidence>
<dbReference type="InterPro" id="IPR001279">
    <property type="entry name" value="Metallo-B-lactamas"/>
</dbReference>
<dbReference type="SUPFAM" id="SSF56281">
    <property type="entry name" value="Metallo-hydrolase/oxidoreductase"/>
    <property type="match status" value="1"/>
</dbReference>
<name>A0A841L288_9FIRM</name>
<comment type="function">
    <text evidence="10">An RNase that has 5'-3' exonuclease and possibly endonuclease activity. Involved in maturation of rRNA and in some organisms also mRNA maturation and/or decay.</text>
</comment>
<dbReference type="HAMAP" id="MF_01491">
    <property type="entry name" value="RNase_J_bact"/>
    <property type="match status" value="1"/>
</dbReference>
<keyword evidence="13" id="KW-0106">Calcium</keyword>
<proteinExistence type="inferred from homology"/>
<dbReference type="NCBIfam" id="TIGR00649">
    <property type="entry name" value="MG423"/>
    <property type="match status" value="1"/>
</dbReference>
<dbReference type="RefSeq" id="WP_184312780.1">
    <property type="nucleotide sequence ID" value="NZ_JACHEN010000036.1"/>
</dbReference>
<comment type="cofactor">
    <cofactor evidence="13">
        <name>Ca(2+)</name>
        <dbReference type="ChEBI" id="CHEBI:29108"/>
    </cofactor>
    <text evidence="13">Binds 1 Ca(2+) cation per subunit. Seen in 1 crystal structure, it is not clear if it is physiologically important.</text>
</comment>
<evidence type="ECO:0000259" key="14">
    <source>
        <dbReference type="SMART" id="SM00849"/>
    </source>
</evidence>
<dbReference type="EMBL" id="JACHEN010000036">
    <property type="protein sequence ID" value="MBB6218290.1"/>
    <property type="molecule type" value="Genomic_DNA"/>
</dbReference>
<keyword evidence="8 10" id="KW-0269">Exonuclease</keyword>
<keyword evidence="7 13" id="KW-0862">Zinc</keyword>
<dbReference type="FunFam" id="3.10.20.580:FF:000001">
    <property type="entry name" value="Ribonuclease J"/>
    <property type="match status" value="1"/>
</dbReference>
<dbReference type="InterPro" id="IPR042173">
    <property type="entry name" value="RNase_J_2"/>
</dbReference>
<evidence type="ECO:0000256" key="6">
    <source>
        <dbReference type="ARBA" id="ARBA00022801"/>
    </source>
</evidence>
<dbReference type="AlphaFoldDB" id="A0A841L288"/>
<evidence type="ECO:0000256" key="7">
    <source>
        <dbReference type="ARBA" id="ARBA00022833"/>
    </source>
</evidence>
<keyword evidence="16" id="KW-1185">Reference proteome</keyword>
<dbReference type="InterPro" id="IPR011108">
    <property type="entry name" value="RMMBL"/>
</dbReference>
<dbReference type="GO" id="GO:0008270">
    <property type="term" value="F:zinc ion binding"/>
    <property type="evidence" value="ECO:0007669"/>
    <property type="project" value="InterPro"/>
</dbReference>